<sequence>MEEKKKGVPRWISGIEPPKELLSATGTEILELECREQPPRLLELLEAYRSDATIRAELKKLAGLAARPGPVFFIGMGASFCSSISGSILLQSHGRMSFTLDAGEWLHYGLPIWGDAALSVLLTTSGESAELVELFKRADGRPLGLICNNPASTCWQLAEHRLPILAGPEYGNATKTYTNATAASIILASEMLHIGWENEARHAAEVFATSLDPIFALRGELDAFCCDAKNIEIIGRGAAYGGAIMSALCIREMSGYRAAPHTGAGFKHGPNLDVDPTHVAIIFALGRVASLGVKLAQECNRRGGKVVLVSSEDHTPTDTLFPVKLPAVAEPWEGITSLLVPQALTLAMVERMGCRLPPRFQYGVMEQ</sequence>
<keyword evidence="5" id="KW-0032">Aminotransferase</keyword>
<dbReference type="GO" id="GO:0004360">
    <property type="term" value="F:glutamine-fructose-6-phosphate transaminase (isomerizing) activity"/>
    <property type="evidence" value="ECO:0007669"/>
    <property type="project" value="UniProtKB-EC"/>
</dbReference>
<gene>
    <name evidence="5" type="ORF">BDD14_3451</name>
</gene>
<dbReference type="GO" id="GO:0005829">
    <property type="term" value="C:cytosol"/>
    <property type="evidence" value="ECO:0007669"/>
    <property type="project" value="TreeGrafter"/>
</dbReference>
<comment type="catalytic activity">
    <reaction evidence="1">
        <text>D-fructose 6-phosphate + L-glutamine = D-glucosamine 6-phosphate + L-glutamate</text>
        <dbReference type="Rhea" id="RHEA:13237"/>
        <dbReference type="ChEBI" id="CHEBI:29985"/>
        <dbReference type="ChEBI" id="CHEBI:58359"/>
        <dbReference type="ChEBI" id="CHEBI:58725"/>
        <dbReference type="ChEBI" id="CHEBI:61527"/>
        <dbReference type="EC" id="2.6.1.16"/>
    </reaction>
</comment>
<evidence type="ECO:0000256" key="1">
    <source>
        <dbReference type="ARBA" id="ARBA00001031"/>
    </source>
</evidence>
<dbReference type="RefSeq" id="WP_130419742.1">
    <property type="nucleotide sequence ID" value="NZ_SHKW01000001.1"/>
</dbReference>
<evidence type="ECO:0000313" key="5">
    <source>
        <dbReference type="EMBL" id="RZU41909.1"/>
    </source>
</evidence>
<evidence type="ECO:0000256" key="3">
    <source>
        <dbReference type="ARBA" id="ARBA00016090"/>
    </source>
</evidence>
<dbReference type="GO" id="GO:0006487">
    <property type="term" value="P:protein N-linked glycosylation"/>
    <property type="evidence" value="ECO:0007669"/>
    <property type="project" value="TreeGrafter"/>
</dbReference>
<dbReference type="InterPro" id="IPR001347">
    <property type="entry name" value="SIS_dom"/>
</dbReference>
<evidence type="ECO:0000259" key="4">
    <source>
        <dbReference type="PROSITE" id="PS51464"/>
    </source>
</evidence>
<dbReference type="PANTHER" id="PTHR10937">
    <property type="entry name" value="GLUCOSAMINE--FRUCTOSE-6-PHOSPHATE AMINOTRANSFERASE, ISOMERIZING"/>
    <property type="match status" value="1"/>
</dbReference>
<proteinExistence type="predicted"/>
<comment type="caution">
    <text evidence="5">The sequence shown here is derived from an EMBL/GenBank/DDBJ whole genome shotgun (WGS) entry which is preliminary data.</text>
</comment>
<reference evidence="5 6" key="1">
    <citation type="submission" date="2019-02" db="EMBL/GenBank/DDBJ databases">
        <title>Genomic Encyclopedia of Archaeal and Bacterial Type Strains, Phase II (KMG-II): from individual species to whole genera.</title>
        <authorList>
            <person name="Goeker M."/>
        </authorList>
    </citation>
    <scope>NUCLEOTIDE SEQUENCE [LARGE SCALE GENOMIC DNA]</scope>
    <source>
        <strain evidence="5 6">DSM 18101</strain>
    </source>
</reference>
<dbReference type="GO" id="GO:0006047">
    <property type="term" value="P:UDP-N-acetylglucosamine metabolic process"/>
    <property type="evidence" value="ECO:0007669"/>
    <property type="project" value="TreeGrafter"/>
</dbReference>
<feature type="domain" description="SIS" evidence="4">
    <location>
        <begin position="61"/>
        <end position="198"/>
    </location>
</feature>
<dbReference type="AlphaFoldDB" id="A0A4Q7YXT5"/>
<feature type="domain" description="SIS" evidence="4">
    <location>
        <begin position="217"/>
        <end position="359"/>
    </location>
</feature>
<keyword evidence="5" id="KW-0808">Transferase</keyword>
<name>A0A4Q7YXT5_9BACT</name>
<evidence type="ECO:0000313" key="6">
    <source>
        <dbReference type="Proteomes" id="UP000292958"/>
    </source>
</evidence>
<dbReference type="GO" id="GO:0097367">
    <property type="term" value="F:carbohydrate derivative binding"/>
    <property type="evidence" value="ECO:0007669"/>
    <property type="project" value="InterPro"/>
</dbReference>
<evidence type="ECO:0000256" key="2">
    <source>
        <dbReference type="ARBA" id="ARBA00012916"/>
    </source>
</evidence>
<dbReference type="InterPro" id="IPR046348">
    <property type="entry name" value="SIS_dom_sf"/>
</dbReference>
<protein>
    <recommendedName>
        <fullName evidence="3">Glutamine--fructose-6-phosphate aminotransferase [isomerizing]</fullName>
        <ecNumber evidence="2">2.6.1.16</ecNumber>
    </recommendedName>
</protein>
<dbReference type="Proteomes" id="UP000292958">
    <property type="component" value="Unassembled WGS sequence"/>
</dbReference>
<dbReference type="EMBL" id="SHKW01000001">
    <property type="protein sequence ID" value="RZU41909.1"/>
    <property type="molecule type" value="Genomic_DNA"/>
</dbReference>
<dbReference type="EC" id="2.6.1.16" evidence="2"/>
<dbReference type="SUPFAM" id="SSF53697">
    <property type="entry name" value="SIS domain"/>
    <property type="match status" value="1"/>
</dbReference>
<dbReference type="Gene3D" id="3.40.50.10490">
    <property type="entry name" value="Glucose-6-phosphate isomerase like protein, domain 1"/>
    <property type="match status" value="2"/>
</dbReference>
<dbReference type="GO" id="GO:0006002">
    <property type="term" value="P:fructose 6-phosphate metabolic process"/>
    <property type="evidence" value="ECO:0007669"/>
    <property type="project" value="TreeGrafter"/>
</dbReference>
<accession>A0A4Q7YXT5</accession>
<dbReference type="Pfam" id="PF01380">
    <property type="entry name" value="SIS"/>
    <property type="match status" value="2"/>
</dbReference>
<dbReference type="PROSITE" id="PS51464">
    <property type="entry name" value="SIS"/>
    <property type="match status" value="2"/>
</dbReference>
<keyword evidence="6" id="KW-1185">Reference proteome</keyword>
<dbReference type="PANTHER" id="PTHR10937:SF0">
    <property type="entry name" value="GLUTAMINE--FRUCTOSE-6-PHOSPHATE TRANSAMINASE (ISOMERIZING)"/>
    <property type="match status" value="1"/>
</dbReference>
<organism evidence="5 6">
    <name type="scientific">Edaphobacter modestus</name>
    <dbReference type="NCBI Taxonomy" id="388466"/>
    <lineage>
        <taxon>Bacteria</taxon>
        <taxon>Pseudomonadati</taxon>
        <taxon>Acidobacteriota</taxon>
        <taxon>Terriglobia</taxon>
        <taxon>Terriglobales</taxon>
        <taxon>Acidobacteriaceae</taxon>
        <taxon>Edaphobacter</taxon>
    </lineage>
</organism>
<dbReference type="OrthoDB" id="106412at2"/>